<sequence length="62" mass="7041">MKQRFTYKELSILLGIVVAIIIAITWFATRPELTASLTQRMPLPQGLALRESVLKIIVQVLF</sequence>
<dbReference type="RefSeq" id="WP_202006579.1">
    <property type="nucleotide sequence ID" value="NZ_JAERRB010000001.1"/>
</dbReference>
<evidence type="ECO:0000313" key="2">
    <source>
        <dbReference type="EMBL" id="MBL0739597.1"/>
    </source>
</evidence>
<keyword evidence="3" id="KW-1185">Reference proteome</keyword>
<organism evidence="2 3">
    <name type="scientific">Chryseolinea lacunae</name>
    <dbReference type="NCBI Taxonomy" id="2801331"/>
    <lineage>
        <taxon>Bacteria</taxon>
        <taxon>Pseudomonadati</taxon>
        <taxon>Bacteroidota</taxon>
        <taxon>Cytophagia</taxon>
        <taxon>Cytophagales</taxon>
        <taxon>Fulvivirgaceae</taxon>
        <taxon>Chryseolinea</taxon>
    </lineage>
</organism>
<evidence type="ECO:0000313" key="3">
    <source>
        <dbReference type="Proteomes" id="UP000613030"/>
    </source>
</evidence>
<protein>
    <recommendedName>
        <fullName evidence="4">ABC transporter permease</fullName>
    </recommendedName>
</protein>
<evidence type="ECO:0008006" key="4">
    <source>
        <dbReference type="Google" id="ProtNLM"/>
    </source>
</evidence>
<reference evidence="2 3" key="1">
    <citation type="submission" date="2021-01" db="EMBL/GenBank/DDBJ databases">
        <title>Chryseolinea sp. Jin1 Genome sequencing and assembly.</title>
        <authorList>
            <person name="Kim I."/>
        </authorList>
    </citation>
    <scope>NUCLEOTIDE SEQUENCE [LARGE SCALE GENOMIC DNA]</scope>
    <source>
        <strain evidence="2 3">Jin1</strain>
    </source>
</reference>
<keyword evidence="1" id="KW-0812">Transmembrane</keyword>
<proteinExistence type="predicted"/>
<accession>A0ABS1KLN5</accession>
<keyword evidence="1" id="KW-0472">Membrane</keyword>
<feature type="transmembrane region" description="Helical" evidence="1">
    <location>
        <begin position="12"/>
        <end position="29"/>
    </location>
</feature>
<dbReference type="EMBL" id="JAERRB010000001">
    <property type="protein sequence ID" value="MBL0739597.1"/>
    <property type="molecule type" value="Genomic_DNA"/>
</dbReference>
<comment type="caution">
    <text evidence="2">The sequence shown here is derived from an EMBL/GenBank/DDBJ whole genome shotgun (WGS) entry which is preliminary data.</text>
</comment>
<dbReference type="Proteomes" id="UP000613030">
    <property type="component" value="Unassembled WGS sequence"/>
</dbReference>
<evidence type="ECO:0000256" key="1">
    <source>
        <dbReference type="SAM" id="Phobius"/>
    </source>
</evidence>
<gene>
    <name evidence="2" type="ORF">JI741_00140</name>
</gene>
<name>A0ABS1KLN5_9BACT</name>
<keyword evidence="1" id="KW-1133">Transmembrane helix</keyword>